<accession>A0A9E7GBC6</accession>
<feature type="compositionally biased region" description="Basic and acidic residues" evidence="1">
    <location>
        <begin position="39"/>
        <end position="48"/>
    </location>
</feature>
<sequence length="70" mass="7670">MESQVPENKRKGRPLPRRGQVKARIFGDLLRAIIPKALENREEHKLDGDGSFSSDATPSSSGYATSDEGD</sequence>
<evidence type="ECO:0000313" key="2">
    <source>
        <dbReference type="EMBL" id="URE08193.1"/>
    </source>
</evidence>
<dbReference type="AlphaFoldDB" id="A0A9E7GBC6"/>
<name>A0A9E7GBC6_9LILI</name>
<dbReference type="OrthoDB" id="743446at2759"/>
<feature type="compositionally biased region" description="Basic residues" evidence="1">
    <location>
        <begin position="10"/>
        <end position="21"/>
    </location>
</feature>
<dbReference type="EMBL" id="CP097507">
    <property type="protein sequence ID" value="URE08193.1"/>
    <property type="molecule type" value="Genomic_DNA"/>
</dbReference>
<proteinExistence type="predicted"/>
<evidence type="ECO:0000256" key="1">
    <source>
        <dbReference type="SAM" id="MobiDB-lite"/>
    </source>
</evidence>
<organism evidence="2 3">
    <name type="scientific">Musa troglodytarum</name>
    <name type="common">fe'i banana</name>
    <dbReference type="NCBI Taxonomy" id="320322"/>
    <lineage>
        <taxon>Eukaryota</taxon>
        <taxon>Viridiplantae</taxon>
        <taxon>Streptophyta</taxon>
        <taxon>Embryophyta</taxon>
        <taxon>Tracheophyta</taxon>
        <taxon>Spermatophyta</taxon>
        <taxon>Magnoliopsida</taxon>
        <taxon>Liliopsida</taxon>
        <taxon>Zingiberales</taxon>
        <taxon>Musaceae</taxon>
        <taxon>Musa</taxon>
    </lineage>
</organism>
<protein>
    <submittedName>
        <fullName evidence="2">Uncharacterized protein</fullName>
    </submittedName>
</protein>
<evidence type="ECO:0000313" key="3">
    <source>
        <dbReference type="Proteomes" id="UP001055439"/>
    </source>
</evidence>
<dbReference type="Proteomes" id="UP001055439">
    <property type="component" value="Chromosome 5"/>
</dbReference>
<feature type="region of interest" description="Disordered" evidence="1">
    <location>
        <begin position="39"/>
        <end position="70"/>
    </location>
</feature>
<keyword evidence="3" id="KW-1185">Reference proteome</keyword>
<gene>
    <name evidence="2" type="ORF">MUK42_33833</name>
</gene>
<feature type="compositionally biased region" description="Polar residues" evidence="1">
    <location>
        <begin position="51"/>
        <end position="64"/>
    </location>
</feature>
<reference evidence="2" key="1">
    <citation type="submission" date="2022-05" db="EMBL/GenBank/DDBJ databases">
        <title>The Musa troglodytarum L. genome provides insights into the mechanism of non-climacteric behaviour and enrichment of carotenoids.</title>
        <authorList>
            <person name="Wang J."/>
        </authorList>
    </citation>
    <scope>NUCLEOTIDE SEQUENCE</scope>
    <source>
        <tissue evidence="2">Leaf</tissue>
    </source>
</reference>
<feature type="region of interest" description="Disordered" evidence="1">
    <location>
        <begin position="1"/>
        <end position="21"/>
    </location>
</feature>